<reference evidence="1" key="2">
    <citation type="submission" date="2021-04" db="EMBL/GenBank/DDBJ databases">
        <authorList>
            <person name="Podell S."/>
        </authorList>
    </citation>
    <scope>NUCLEOTIDE SEQUENCE</scope>
    <source>
        <strain evidence="1">Hildebrandi</strain>
    </source>
</reference>
<comment type="caution">
    <text evidence="1">The sequence shown here is derived from an EMBL/GenBank/DDBJ whole genome shotgun (WGS) entry which is preliminary data.</text>
</comment>
<sequence length="251" mass="28195">MHSLKPNKQRVLGAYAYLYGILKVVSEKSDSLRAAIDADRAARVDPVPIAWDYDSPAPMVEWPIFEYEVVTNPVLGIQQMVWSDVPLTITVEQSTRSTPSNPPRRPFAYVIPAVWTAVIEVLAIHGIQMERLTDVTTIDVTNYRMEGASMNRLREGRPEISPGDVVPENCTRTYGMNDLVVKTDQPLGTLAVALLEPSGESSLFLWGFFSSTLTSHEYPENYIMIPLAEKMLNESAELIEEWESYKDENPS</sequence>
<name>A0A9K3PGU3_9STRA</name>
<dbReference type="OrthoDB" id="3626597at2759"/>
<proteinExistence type="predicted"/>
<keyword evidence="2" id="KW-1185">Reference proteome</keyword>
<accession>A0A9K3PGU3</accession>
<keyword evidence="1" id="KW-0121">Carboxypeptidase</keyword>
<protein>
    <submittedName>
        <fullName evidence="1">Peptidase M14 carboxypeptidase family protein</fullName>
    </submittedName>
</protein>
<dbReference type="EMBL" id="JAGRRH010000021">
    <property type="protein sequence ID" value="KAG7346873.1"/>
    <property type="molecule type" value="Genomic_DNA"/>
</dbReference>
<evidence type="ECO:0000313" key="1">
    <source>
        <dbReference type="EMBL" id="KAG7346873.1"/>
    </source>
</evidence>
<organism evidence="1 2">
    <name type="scientific">Nitzschia inconspicua</name>
    <dbReference type="NCBI Taxonomy" id="303405"/>
    <lineage>
        <taxon>Eukaryota</taxon>
        <taxon>Sar</taxon>
        <taxon>Stramenopiles</taxon>
        <taxon>Ochrophyta</taxon>
        <taxon>Bacillariophyta</taxon>
        <taxon>Bacillariophyceae</taxon>
        <taxon>Bacillariophycidae</taxon>
        <taxon>Bacillariales</taxon>
        <taxon>Bacillariaceae</taxon>
        <taxon>Nitzschia</taxon>
    </lineage>
</organism>
<keyword evidence="1" id="KW-0378">Hydrolase</keyword>
<dbReference type="GO" id="GO:0004180">
    <property type="term" value="F:carboxypeptidase activity"/>
    <property type="evidence" value="ECO:0007669"/>
    <property type="project" value="UniProtKB-KW"/>
</dbReference>
<evidence type="ECO:0000313" key="2">
    <source>
        <dbReference type="Proteomes" id="UP000693970"/>
    </source>
</evidence>
<dbReference type="AlphaFoldDB" id="A0A9K3PGU3"/>
<dbReference type="Proteomes" id="UP000693970">
    <property type="component" value="Unassembled WGS sequence"/>
</dbReference>
<keyword evidence="1" id="KW-0645">Protease</keyword>
<reference evidence="1" key="1">
    <citation type="journal article" date="2021" name="Sci. Rep.">
        <title>Diploid genomic architecture of Nitzschia inconspicua, an elite biomass production diatom.</title>
        <authorList>
            <person name="Oliver A."/>
            <person name="Podell S."/>
            <person name="Pinowska A."/>
            <person name="Traller J.C."/>
            <person name="Smith S.R."/>
            <person name="McClure R."/>
            <person name="Beliaev A."/>
            <person name="Bohutskyi P."/>
            <person name="Hill E.A."/>
            <person name="Rabines A."/>
            <person name="Zheng H."/>
            <person name="Allen L.Z."/>
            <person name="Kuo A."/>
            <person name="Grigoriev I.V."/>
            <person name="Allen A.E."/>
            <person name="Hazlebeck D."/>
            <person name="Allen E.E."/>
        </authorList>
    </citation>
    <scope>NUCLEOTIDE SEQUENCE</scope>
    <source>
        <strain evidence="1">Hildebrandi</strain>
    </source>
</reference>
<gene>
    <name evidence="1" type="ORF">IV203_005942</name>
</gene>